<name>A0AAV9HN46_9PEZI</name>
<feature type="transmembrane region" description="Helical" evidence="7">
    <location>
        <begin position="218"/>
        <end position="238"/>
    </location>
</feature>
<evidence type="ECO:0000256" key="2">
    <source>
        <dbReference type="ARBA" id="ARBA00022692"/>
    </source>
</evidence>
<dbReference type="InterPro" id="IPR049326">
    <property type="entry name" value="Rhodopsin_dom_fungi"/>
</dbReference>
<comment type="subcellular location">
    <subcellularLocation>
        <location evidence="1">Membrane</location>
        <topology evidence="1">Multi-pass membrane protein</topology>
    </subcellularLocation>
</comment>
<keyword evidence="2 7" id="KW-0812">Transmembrane</keyword>
<reference evidence="9" key="2">
    <citation type="submission" date="2023-06" db="EMBL/GenBank/DDBJ databases">
        <authorList>
            <consortium name="Lawrence Berkeley National Laboratory"/>
            <person name="Mondo S.J."/>
            <person name="Hensen N."/>
            <person name="Bonometti L."/>
            <person name="Westerberg I."/>
            <person name="Brannstrom I.O."/>
            <person name="Guillou S."/>
            <person name="Cros-Aarteil S."/>
            <person name="Calhoun S."/>
            <person name="Haridas S."/>
            <person name="Kuo A."/>
            <person name="Pangilinan J."/>
            <person name="Riley R."/>
            <person name="Labutti K."/>
            <person name="Andreopoulos B."/>
            <person name="Lipzen A."/>
            <person name="Chen C."/>
            <person name="Yanf M."/>
            <person name="Daum C."/>
            <person name="Ng V."/>
            <person name="Clum A."/>
            <person name="Steindorff A."/>
            <person name="Ohm R."/>
            <person name="Martin F."/>
            <person name="Silar P."/>
            <person name="Natvig D."/>
            <person name="Lalanne C."/>
            <person name="Gautier V."/>
            <person name="Ament-Velasquez S.L."/>
            <person name="Kruys A."/>
            <person name="Hutchinson M.I."/>
            <person name="Powell A.J."/>
            <person name="Barry K."/>
            <person name="Miller A.N."/>
            <person name="Grigoriev I.V."/>
            <person name="Debuchy R."/>
            <person name="Gladieux P."/>
            <person name="Thoren M.H."/>
            <person name="Johannesson H."/>
        </authorList>
    </citation>
    <scope>NUCLEOTIDE SEQUENCE</scope>
    <source>
        <strain evidence="9">PSN324</strain>
    </source>
</reference>
<dbReference type="Pfam" id="PF20684">
    <property type="entry name" value="Fung_rhodopsin"/>
    <property type="match status" value="1"/>
</dbReference>
<proteinExistence type="inferred from homology"/>
<evidence type="ECO:0000256" key="1">
    <source>
        <dbReference type="ARBA" id="ARBA00004141"/>
    </source>
</evidence>
<dbReference type="Proteomes" id="UP001321749">
    <property type="component" value="Unassembled WGS sequence"/>
</dbReference>
<dbReference type="PANTHER" id="PTHR33048">
    <property type="entry name" value="PTH11-LIKE INTEGRAL MEMBRANE PROTEIN (AFU_ORTHOLOGUE AFUA_5G11245)"/>
    <property type="match status" value="1"/>
</dbReference>
<feature type="region of interest" description="Disordered" evidence="6">
    <location>
        <begin position="465"/>
        <end position="485"/>
    </location>
</feature>
<dbReference type="GO" id="GO:0016020">
    <property type="term" value="C:membrane"/>
    <property type="evidence" value="ECO:0007669"/>
    <property type="project" value="UniProtKB-SubCell"/>
</dbReference>
<protein>
    <recommendedName>
        <fullName evidence="8">Rhodopsin domain-containing protein</fullName>
    </recommendedName>
</protein>
<evidence type="ECO:0000256" key="7">
    <source>
        <dbReference type="SAM" id="Phobius"/>
    </source>
</evidence>
<keyword evidence="3 7" id="KW-1133">Transmembrane helix</keyword>
<gene>
    <name evidence="9" type="ORF">QBC42DRAFT_338971</name>
</gene>
<feature type="transmembrane region" description="Helical" evidence="7">
    <location>
        <begin position="170"/>
        <end position="197"/>
    </location>
</feature>
<sequence>MQLELSSSFAPDYPFDKTSKWEMAATLGRCGEIAASTAVCDAGRGRNDTDRRHTTLAGCTVRSRYHNLSFQQIFCCRSLPSSAYFPPLQGSPAIFLPSSSRKRQHPSFLFSQEVLFNMGWVDHASPELDAESQWRTIVAICTVLSFFSILIVSLRLYIREKNHGLAADDWMAGLSMLFALMYSILCIVQTKYGLGLIPKHRPYESRHPYARSNYAGRPIYQLGISFFKIALLISYLRLFKGTNHTWYRRIVWITIFFVFAGHLGCALTLMFACRPVQKSWNPDIAGKCLPNGPSFTAYAIVTIVSDVIVALIPIPVLLKLKVGLGKKLGLIVIFLLGLFTTLCSVFRYMQIDRIQYGDGNSTMLIVWGVIEFNVGVSIMHKPFFFLCRAPLILTPFSQNMVSSLPFLAPIFLRKAREYTSKYSSGSGNGYPANSNVSGGRKLGKTGDSYKLGSISSGLHRKGTFVSAKGGQTSHSSGSEENILKESPDGSIVKSVTYSVHVA</sequence>
<evidence type="ECO:0000313" key="9">
    <source>
        <dbReference type="EMBL" id="KAK4461550.1"/>
    </source>
</evidence>
<evidence type="ECO:0000313" key="10">
    <source>
        <dbReference type="Proteomes" id="UP001321749"/>
    </source>
</evidence>
<evidence type="ECO:0000259" key="8">
    <source>
        <dbReference type="Pfam" id="PF20684"/>
    </source>
</evidence>
<dbReference type="EMBL" id="MU864989">
    <property type="protein sequence ID" value="KAK4461550.1"/>
    <property type="molecule type" value="Genomic_DNA"/>
</dbReference>
<comment type="caution">
    <text evidence="9">The sequence shown here is derived from an EMBL/GenBank/DDBJ whole genome shotgun (WGS) entry which is preliminary data.</text>
</comment>
<keyword evidence="4 7" id="KW-0472">Membrane</keyword>
<comment type="similarity">
    <text evidence="5">Belongs to the SAT4 family.</text>
</comment>
<feature type="transmembrane region" description="Helical" evidence="7">
    <location>
        <begin position="250"/>
        <end position="274"/>
    </location>
</feature>
<feature type="transmembrane region" description="Helical" evidence="7">
    <location>
        <begin position="137"/>
        <end position="158"/>
    </location>
</feature>
<dbReference type="InterPro" id="IPR052337">
    <property type="entry name" value="SAT4-like"/>
</dbReference>
<organism evidence="9 10">
    <name type="scientific">Cladorrhinum samala</name>
    <dbReference type="NCBI Taxonomy" id="585594"/>
    <lineage>
        <taxon>Eukaryota</taxon>
        <taxon>Fungi</taxon>
        <taxon>Dikarya</taxon>
        <taxon>Ascomycota</taxon>
        <taxon>Pezizomycotina</taxon>
        <taxon>Sordariomycetes</taxon>
        <taxon>Sordariomycetidae</taxon>
        <taxon>Sordariales</taxon>
        <taxon>Podosporaceae</taxon>
        <taxon>Cladorrhinum</taxon>
    </lineage>
</organism>
<feature type="compositionally biased region" description="Polar residues" evidence="6">
    <location>
        <begin position="469"/>
        <end position="479"/>
    </location>
</feature>
<dbReference type="AlphaFoldDB" id="A0AAV9HN46"/>
<evidence type="ECO:0000256" key="3">
    <source>
        <dbReference type="ARBA" id="ARBA00022989"/>
    </source>
</evidence>
<evidence type="ECO:0000256" key="4">
    <source>
        <dbReference type="ARBA" id="ARBA00023136"/>
    </source>
</evidence>
<keyword evidence="10" id="KW-1185">Reference proteome</keyword>
<accession>A0AAV9HN46</accession>
<evidence type="ECO:0000256" key="6">
    <source>
        <dbReference type="SAM" id="MobiDB-lite"/>
    </source>
</evidence>
<feature type="domain" description="Rhodopsin" evidence="8">
    <location>
        <begin position="154"/>
        <end position="376"/>
    </location>
</feature>
<feature type="transmembrane region" description="Helical" evidence="7">
    <location>
        <begin position="328"/>
        <end position="349"/>
    </location>
</feature>
<feature type="transmembrane region" description="Helical" evidence="7">
    <location>
        <begin position="361"/>
        <end position="380"/>
    </location>
</feature>
<dbReference type="PANTHER" id="PTHR33048:SF146">
    <property type="entry name" value="INTEGRAL MEMBRANE PROTEIN"/>
    <property type="match status" value="1"/>
</dbReference>
<reference evidence="9" key="1">
    <citation type="journal article" date="2023" name="Mol. Phylogenet. Evol.">
        <title>Genome-scale phylogeny and comparative genomics of the fungal order Sordariales.</title>
        <authorList>
            <person name="Hensen N."/>
            <person name="Bonometti L."/>
            <person name="Westerberg I."/>
            <person name="Brannstrom I.O."/>
            <person name="Guillou S."/>
            <person name="Cros-Aarteil S."/>
            <person name="Calhoun S."/>
            <person name="Haridas S."/>
            <person name="Kuo A."/>
            <person name="Mondo S."/>
            <person name="Pangilinan J."/>
            <person name="Riley R."/>
            <person name="LaButti K."/>
            <person name="Andreopoulos B."/>
            <person name="Lipzen A."/>
            <person name="Chen C."/>
            <person name="Yan M."/>
            <person name="Daum C."/>
            <person name="Ng V."/>
            <person name="Clum A."/>
            <person name="Steindorff A."/>
            <person name="Ohm R.A."/>
            <person name="Martin F."/>
            <person name="Silar P."/>
            <person name="Natvig D.O."/>
            <person name="Lalanne C."/>
            <person name="Gautier V."/>
            <person name="Ament-Velasquez S.L."/>
            <person name="Kruys A."/>
            <person name="Hutchinson M.I."/>
            <person name="Powell A.J."/>
            <person name="Barry K."/>
            <person name="Miller A.N."/>
            <person name="Grigoriev I.V."/>
            <person name="Debuchy R."/>
            <person name="Gladieux P."/>
            <person name="Hiltunen Thoren M."/>
            <person name="Johannesson H."/>
        </authorList>
    </citation>
    <scope>NUCLEOTIDE SEQUENCE</scope>
    <source>
        <strain evidence="9">PSN324</strain>
    </source>
</reference>
<feature type="transmembrane region" description="Helical" evidence="7">
    <location>
        <begin position="295"/>
        <end position="316"/>
    </location>
</feature>
<evidence type="ECO:0000256" key="5">
    <source>
        <dbReference type="ARBA" id="ARBA00038359"/>
    </source>
</evidence>